<evidence type="ECO:0000313" key="2">
    <source>
        <dbReference type="EMBL" id="RAJ02589.1"/>
    </source>
</evidence>
<dbReference type="Gene3D" id="3.40.50.1820">
    <property type="entry name" value="alpha/beta hydrolase"/>
    <property type="match status" value="1"/>
</dbReference>
<proteinExistence type="predicted"/>
<dbReference type="InterPro" id="IPR050583">
    <property type="entry name" value="Mycobacterial_A85_antigen"/>
</dbReference>
<sequence>MKNLFLILVCALLGTQAMASKVDTIAVYSESMKKNSPTVVILPDSYSSKKKQHYPVVYLLHGYGGNYAAWVKAAKSTASLADTYQCIIVCPDGAIGSWYFDSPVDSAYKYETFVAKELVAYTDKNYRTIADREHRAITGLSMGGHGGLYLGMRHKDTFGAIGSMSGGVDFRPFPTKWDIAKRLGEYSANPGRWEAYTATAQVPLIKNGDVKIIIDCGVKDFFIDVNRQLHQKLLDLNIEHDYTERPGEHNWKYWDNAVHYQFLYFSRFFNQPVVAKK</sequence>
<reference evidence="2 3" key="1">
    <citation type="submission" date="2018-06" db="EMBL/GenBank/DDBJ databases">
        <title>Genomic Encyclopedia of Archaeal and Bacterial Type Strains, Phase II (KMG-II): from individual species to whole genera.</title>
        <authorList>
            <person name="Goeker M."/>
        </authorList>
    </citation>
    <scope>NUCLEOTIDE SEQUENCE [LARGE SCALE GENOMIC DNA]</scope>
    <source>
        <strain evidence="2 3">DSM 23857</strain>
    </source>
</reference>
<dbReference type="GO" id="GO:0016747">
    <property type="term" value="F:acyltransferase activity, transferring groups other than amino-acyl groups"/>
    <property type="evidence" value="ECO:0007669"/>
    <property type="project" value="TreeGrafter"/>
</dbReference>
<accession>A0A327QDE2</accession>
<keyword evidence="3" id="KW-1185">Reference proteome</keyword>
<keyword evidence="2" id="KW-0378">Hydrolase</keyword>
<dbReference type="AlphaFoldDB" id="A0A327QDE2"/>
<keyword evidence="1" id="KW-0732">Signal</keyword>
<protein>
    <submittedName>
        <fullName evidence="2">S-formylglutathione hydrolase FrmB</fullName>
    </submittedName>
</protein>
<organism evidence="2 3">
    <name type="scientific">Chitinophaga skermanii</name>
    <dbReference type="NCBI Taxonomy" id="331697"/>
    <lineage>
        <taxon>Bacteria</taxon>
        <taxon>Pseudomonadati</taxon>
        <taxon>Bacteroidota</taxon>
        <taxon>Chitinophagia</taxon>
        <taxon>Chitinophagales</taxon>
        <taxon>Chitinophagaceae</taxon>
        <taxon>Chitinophaga</taxon>
    </lineage>
</organism>
<name>A0A327QDE2_9BACT</name>
<evidence type="ECO:0000313" key="3">
    <source>
        <dbReference type="Proteomes" id="UP000249547"/>
    </source>
</evidence>
<comment type="caution">
    <text evidence="2">The sequence shown here is derived from an EMBL/GenBank/DDBJ whole genome shotgun (WGS) entry which is preliminary data.</text>
</comment>
<dbReference type="InterPro" id="IPR000801">
    <property type="entry name" value="Esterase-like"/>
</dbReference>
<dbReference type="GO" id="GO:0016787">
    <property type="term" value="F:hydrolase activity"/>
    <property type="evidence" value="ECO:0007669"/>
    <property type="project" value="UniProtKB-KW"/>
</dbReference>
<dbReference type="SUPFAM" id="SSF53474">
    <property type="entry name" value="alpha/beta-Hydrolases"/>
    <property type="match status" value="1"/>
</dbReference>
<evidence type="ECO:0000256" key="1">
    <source>
        <dbReference type="SAM" id="SignalP"/>
    </source>
</evidence>
<dbReference type="OrthoDB" id="9803578at2"/>
<dbReference type="Proteomes" id="UP000249547">
    <property type="component" value="Unassembled WGS sequence"/>
</dbReference>
<dbReference type="Pfam" id="PF00756">
    <property type="entry name" value="Esterase"/>
    <property type="match status" value="1"/>
</dbReference>
<gene>
    <name evidence="2" type="ORF">LX64_03609</name>
</gene>
<feature type="signal peptide" evidence="1">
    <location>
        <begin position="1"/>
        <end position="19"/>
    </location>
</feature>
<dbReference type="PANTHER" id="PTHR48098">
    <property type="entry name" value="ENTEROCHELIN ESTERASE-RELATED"/>
    <property type="match status" value="1"/>
</dbReference>
<dbReference type="PANTHER" id="PTHR48098:SF1">
    <property type="entry name" value="DIACYLGLYCEROL ACYLTRANSFERASE_MYCOLYLTRANSFERASE AG85A"/>
    <property type="match status" value="1"/>
</dbReference>
<dbReference type="EMBL" id="QLLL01000006">
    <property type="protein sequence ID" value="RAJ02589.1"/>
    <property type="molecule type" value="Genomic_DNA"/>
</dbReference>
<dbReference type="InterPro" id="IPR029058">
    <property type="entry name" value="AB_hydrolase_fold"/>
</dbReference>
<dbReference type="RefSeq" id="WP_111599017.1">
    <property type="nucleotide sequence ID" value="NZ_QLLL01000006.1"/>
</dbReference>
<feature type="chain" id="PRO_5016418708" evidence="1">
    <location>
        <begin position="20"/>
        <end position="277"/>
    </location>
</feature>